<keyword evidence="2" id="KW-1185">Reference proteome</keyword>
<sequence length="60" mass="6725">MRSLPYCTYGLTSLEIFPGWLTPTPPSEIPLILCMGQQSFKLLHTSANTYLHTRPTPTTT</sequence>
<organism evidence="1 2">
    <name type="scientific">Paxillus rubicundulus Ve08.2h10</name>
    <dbReference type="NCBI Taxonomy" id="930991"/>
    <lineage>
        <taxon>Eukaryota</taxon>
        <taxon>Fungi</taxon>
        <taxon>Dikarya</taxon>
        <taxon>Basidiomycota</taxon>
        <taxon>Agaricomycotina</taxon>
        <taxon>Agaricomycetes</taxon>
        <taxon>Agaricomycetidae</taxon>
        <taxon>Boletales</taxon>
        <taxon>Paxilineae</taxon>
        <taxon>Paxillaceae</taxon>
        <taxon>Paxillus</taxon>
    </lineage>
</organism>
<evidence type="ECO:0000313" key="2">
    <source>
        <dbReference type="Proteomes" id="UP000054538"/>
    </source>
</evidence>
<dbReference type="InParanoid" id="A0A0D0CB78"/>
<dbReference type="AlphaFoldDB" id="A0A0D0CB78"/>
<evidence type="ECO:0000313" key="1">
    <source>
        <dbReference type="EMBL" id="KIK80107.1"/>
    </source>
</evidence>
<dbReference type="Proteomes" id="UP000054538">
    <property type="component" value="Unassembled WGS sequence"/>
</dbReference>
<name>A0A0D0CB78_9AGAM</name>
<proteinExistence type="predicted"/>
<dbReference type="HOGENOM" id="CLU_2942446_0_0_1"/>
<gene>
    <name evidence="1" type="ORF">PAXRUDRAFT_833707</name>
</gene>
<protein>
    <submittedName>
        <fullName evidence="1">Uncharacterized protein</fullName>
    </submittedName>
</protein>
<reference evidence="1 2" key="1">
    <citation type="submission" date="2014-04" db="EMBL/GenBank/DDBJ databases">
        <authorList>
            <consortium name="DOE Joint Genome Institute"/>
            <person name="Kuo A."/>
            <person name="Kohler A."/>
            <person name="Jargeat P."/>
            <person name="Nagy L.G."/>
            <person name="Floudas D."/>
            <person name="Copeland A."/>
            <person name="Barry K.W."/>
            <person name="Cichocki N."/>
            <person name="Veneault-Fourrey C."/>
            <person name="LaButti K."/>
            <person name="Lindquist E.A."/>
            <person name="Lipzen A."/>
            <person name="Lundell T."/>
            <person name="Morin E."/>
            <person name="Murat C."/>
            <person name="Sun H."/>
            <person name="Tunlid A."/>
            <person name="Henrissat B."/>
            <person name="Grigoriev I.V."/>
            <person name="Hibbett D.S."/>
            <person name="Martin F."/>
            <person name="Nordberg H.P."/>
            <person name="Cantor M.N."/>
            <person name="Hua S.X."/>
        </authorList>
    </citation>
    <scope>NUCLEOTIDE SEQUENCE [LARGE SCALE GENOMIC DNA]</scope>
    <source>
        <strain evidence="1 2">Ve08.2h10</strain>
    </source>
</reference>
<accession>A0A0D0CB78</accession>
<reference evidence="2" key="2">
    <citation type="submission" date="2015-01" db="EMBL/GenBank/DDBJ databases">
        <title>Evolutionary Origins and Diversification of the Mycorrhizal Mutualists.</title>
        <authorList>
            <consortium name="DOE Joint Genome Institute"/>
            <consortium name="Mycorrhizal Genomics Consortium"/>
            <person name="Kohler A."/>
            <person name="Kuo A."/>
            <person name="Nagy L.G."/>
            <person name="Floudas D."/>
            <person name="Copeland A."/>
            <person name="Barry K.W."/>
            <person name="Cichocki N."/>
            <person name="Veneault-Fourrey C."/>
            <person name="LaButti K."/>
            <person name="Lindquist E.A."/>
            <person name="Lipzen A."/>
            <person name="Lundell T."/>
            <person name="Morin E."/>
            <person name="Murat C."/>
            <person name="Riley R."/>
            <person name="Ohm R."/>
            <person name="Sun H."/>
            <person name="Tunlid A."/>
            <person name="Henrissat B."/>
            <person name="Grigoriev I.V."/>
            <person name="Hibbett D.S."/>
            <person name="Martin F."/>
        </authorList>
    </citation>
    <scope>NUCLEOTIDE SEQUENCE [LARGE SCALE GENOMIC DNA]</scope>
    <source>
        <strain evidence="2">Ve08.2h10</strain>
    </source>
</reference>
<dbReference type="EMBL" id="KN826099">
    <property type="protein sequence ID" value="KIK80107.1"/>
    <property type="molecule type" value="Genomic_DNA"/>
</dbReference>